<dbReference type="InterPro" id="IPR004375">
    <property type="entry name" value="NanQ/TabA/YiaL"/>
</dbReference>
<dbReference type="RefSeq" id="WP_145097899.1">
    <property type="nucleotide sequence ID" value="NZ_CP036274.1"/>
</dbReference>
<dbReference type="Pfam" id="PF04074">
    <property type="entry name" value="DUF386"/>
    <property type="match status" value="1"/>
</dbReference>
<dbReference type="PANTHER" id="PTHR34986">
    <property type="entry name" value="EVOLVED BETA-GALACTOSIDASE SUBUNIT BETA"/>
    <property type="match status" value="1"/>
</dbReference>
<dbReference type="NCBIfam" id="TIGR00022">
    <property type="entry name" value="YhcH/YjgK/YiaL family protein"/>
    <property type="match status" value="1"/>
</dbReference>
<accession>A0A517YLU2</accession>
<dbReference type="Gene3D" id="2.60.120.370">
    <property type="entry name" value="YhcH/YjgK/YiaL"/>
    <property type="match status" value="1"/>
</dbReference>
<dbReference type="PANTHER" id="PTHR34986:SF1">
    <property type="entry name" value="PROTEIN YIAL"/>
    <property type="match status" value="1"/>
</dbReference>
<dbReference type="SUPFAM" id="SSF51197">
    <property type="entry name" value="Clavaminate synthase-like"/>
    <property type="match status" value="1"/>
</dbReference>
<reference evidence="1 2" key="1">
    <citation type="submission" date="2019-02" db="EMBL/GenBank/DDBJ databases">
        <title>Deep-cultivation of Planctomycetes and their phenomic and genomic characterization uncovers novel biology.</title>
        <authorList>
            <person name="Wiegand S."/>
            <person name="Jogler M."/>
            <person name="Boedeker C."/>
            <person name="Pinto D."/>
            <person name="Vollmers J."/>
            <person name="Rivas-Marin E."/>
            <person name="Kohn T."/>
            <person name="Peeters S.H."/>
            <person name="Heuer A."/>
            <person name="Rast P."/>
            <person name="Oberbeckmann S."/>
            <person name="Bunk B."/>
            <person name="Jeske O."/>
            <person name="Meyerdierks A."/>
            <person name="Storesund J.E."/>
            <person name="Kallscheuer N."/>
            <person name="Luecker S."/>
            <person name="Lage O.M."/>
            <person name="Pohl T."/>
            <person name="Merkel B.J."/>
            <person name="Hornburger P."/>
            <person name="Mueller R.-W."/>
            <person name="Bruemmer F."/>
            <person name="Labrenz M."/>
            <person name="Spormann A.M."/>
            <person name="Op den Camp H."/>
            <person name="Overmann J."/>
            <person name="Amann R."/>
            <person name="Jetten M.S.M."/>
            <person name="Mascher T."/>
            <person name="Medema M.H."/>
            <person name="Devos D.P."/>
            <person name="Kaster A.-K."/>
            <person name="Ovreas L."/>
            <person name="Rohde M."/>
            <person name="Galperin M.Y."/>
            <person name="Jogler C."/>
        </authorList>
    </citation>
    <scope>NUCLEOTIDE SEQUENCE [LARGE SCALE GENOMIC DNA]</scope>
    <source>
        <strain evidence="1 2">ETA_A8</strain>
    </source>
</reference>
<evidence type="ECO:0000313" key="2">
    <source>
        <dbReference type="Proteomes" id="UP000315017"/>
    </source>
</evidence>
<dbReference type="OrthoDB" id="9792756at2"/>
<dbReference type="EMBL" id="CP036274">
    <property type="protein sequence ID" value="QDU31186.1"/>
    <property type="molecule type" value="Genomic_DNA"/>
</dbReference>
<gene>
    <name evidence="1" type="primary">tabA</name>
    <name evidence="1" type="ORF">ETAA8_63390</name>
</gene>
<dbReference type="KEGG" id="aagg:ETAA8_63390"/>
<protein>
    <submittedName>
        <fullName evidence="1">Toxin-antitoxin biofilm protein TabA</fullName>
    </submittedName>
</protein>
<dbReference type="InterPro" id="IPR037012">
    <property type="entry name" value="NanQ/TabA/YiaL_sf"/>
</dbReference>
<organism evidence="1 2">
    <name type="scientific">Anatilimnocola aggregata</name>
    <dbReference type="NCBI Taxonomy" id="2528021"/>
    <lineage>
        <taxon>Bacteria</taxon>
        <taxon>Pseudomonadati</taxon>
        <taxon>Planctomycetota</taxon>
        <taxon>Planctomycetia</taxon>
        <taxon>Pirellulales</taxon>
        <taxon>Pirellulaceae</taxon>
        <taxon>Anatilimnocola</taxon>
    </lineage>
</organism>
<keyword evidence="2" id="KW-1185">Reference proteome</keyword>
<dbReference type="GO" id="GO:0005829">
    <property type="term" value="C:cytosol"/>
    <property type="evidence" value="ECO:0007669"/>
    <property type="project" value="TreeGrafter"/>
</dbReference>
<proteinExistence type="predicted"/>
<evidence type="ECO:0000313" key="1">
    <source>
        <dbReference type="EMBL" id="QDU31186.1"/>
    </source>
</evidence>
<name>A0A517YLU2_9BACT</name>
<dbReference type="Proteomes" id="UP000315017">
    <property type="component" value="Chromosome"/>
</dbReference>
<dbReference type="AlphaFoldDB" id="A0A517YLU2"/>
<sequence length="171" mass="18938">MIIDHLSRADLYQGLGPRFAQAFDFLRSADVLNLPLGKHELEGDKLFALVQEYTPKPRSVGKFEAHERYWDVQFVARGVERMGWAARSRLTVTEPHDATKDVGFFAGSASDPGDFVLVPASFFTVFGPHDAHMPGVAVSDDPASDFTLSSHLSGPTEQQVRKIVIKVDPRN</sequence>